<keyword evidence="6" id="KW-0645">Protease</keyword>
<dbReference type="PRINTS" id="PR00727">
    <property type="entry name" value="LEADERPTASE"/>
</dbReference>
<dbReference type="EC" id="3.4.21.89" evidence="3 6"/>
<protein>
    <recommendedName>
        <fullName evidence="4 6">Signal peptidase I</fullName>
        <ecNumber evidence="3 6">3.4.21.89</ecNumber>
    </recommendedName>
</protein>
<dbReference type="InterPro" id="IPR019757">
    <property type="entry name" value="Pept_S26A_signal_pept_1_Lys-AS"/>
</dbReference>
<dbReference type="SUPFAM" id="SSF51306">
    <property type="entry name" value="LexA/Signal peptidase"/>
    <property type="match status" value="1"/>
</dbReference>
<evidence type="ECO:0000313" key="9">
    <source>
        <dbReference type="Proteomes" id="UP000676428"/>
    </source>
</evidence>
<dbReference type="GO" id="GO:0009003">
    <property type="term" value="F:signal peptidase activity"/>
    <property type="evidence" value="ECO:0007669"/>
    <property type="project" value="UniProtKB-EC"/>
</dbReference>
<dbReference type="InterPro" id="IPR000223">
    <property type="entry name" value="Pept_S26A_signal_pept_1"/>
</dbReference>
<evidence type="ECO:0000256" key="1">
    <source>
        <dbReference type="ARBA" id="ARBA00000677"/>
    </source>
</evidence>
<keyword evidence="9" id="KW-1185">Reference proteome</keyword>
<evidence type="ECO:0000256" key="2">
    <source>
        <dbReference type="ARBA" id="ARBA00009370"/>
    </source>
</evidence>
<organism evidence="8 9">
    <name type="scientific">Shewanella dokdonensis</name>
    <dbReference type="NCBI Taxonomy" id="712036"/>
    <lineage>
        <taxon>Bacteria</taxon>
        <taxon>Pseudomonadati</taxon>
        <taxon>Pseudomonadota</taxon>
        <taxon>Gammaproteobacteria</taxon>
        <taxon>Alteromonadales</taxon>
        <taxon>Shewanellaceae</taxon>
        <taxon>Shewanella</taxon>
    </lineage>
</organism>
<dbReference type="RefSeq" id="WP_213682372.1">
    <property type="nucleotide sequence ID" value="NZ_CP074572.1"/>
</dbReference>
<feature type="domain" description="Peptidase S26" evidence="7">
    <location>
        <begin position="31"/>
        <end position="155"/>
    </location>
</feature>
<evidence type="ECO:0000313" key="8">
    <source>
        <dbReference type="EMBL" id="QVK23755.1"/>
    </source>
</evidence>
<sequence length="168" mass="19084">MVLFFSLINFFSWLALFKYQSPLLLGYAVGQVTSSSMEPTLKLKDSVVYKTSWLNLHRNDIIIALKVPKQNGGGFINVSKRIAAIPGDKVFICDYNVYVNGVPFYKDSDRNVDCVHVENIALESDEYYLLGENKFASYDSRFFGVINRESISAIAIYKVSEDLTVTYF</sequence>
<proteinExistence type="inferred from homology"/>
<dbReference type="PANTHER" id="PTHR43390">
    <property type="entry name" value="SIGNAL PEPTIDASE I"/>
    <property type="match status" value="1"/>
</dbReference>
<dbReference type="InterPro" id="IPR036286">
    <property type="entry name" value="LexA/Signal_pep-like_sf"/>
</dbReference>
<gene>
    <name evidence="8" type="primary">lepB</name>
    <name evidence="8" type="ORF">KHX94_03405</name>
</gene>
<dbReference type="PANTHER" id="PTHR43390:SF1">
    <property type="entry name" value="CHLOROPLAST PROCESSING PEPTIDASE"/>
    <property type="match status" value="1"/>
</dbReference>
<evidence type="ECO:0000259" key="7">
    <source>
        <dbReference type="Pfam" id="PF10502"/>
    </source>
</evidence>
<dbReference type="Gene3D" id="2.10.109.10">
    <property type="entry name" value="Umud Fragment, subunit A"/>
    <property type="match status" value="1"/>
</dbReference>
<keyword evidence="5 6" id="KW-0378">Hydrolase</keyword>
<dbReference type="PROSITE" id="PS00760">
    <property type="entry name" value="SPASE_I_2"/>
    <property type="match status" value="1"/>
</dbReference>
<comment type="similarity">
    <text evidence="2 6">Belongs to the peptidase S26 family.</text>
</comment>
<dbReference type="NCBIfam" id="TIGR02227">
    <property type="entry name" value="sigpep_I_bact"/>
    <property type="match status" value="1"/>
</dbReference>
<evidence type="ECO:0000256" key="3">
    <source>
        <dbReference type="ARBA" id="ARBA00013208"/>
    </source>
</evidence>
<name>A0ABX8DGB8_9GAMM</name>
<dbReference type="CDD" id="cd06530">
    <property type="entry name" value="S26_SPase_I"/>
    <property type="match status" value="1"/>
</dbReference>
<evidence type="ECO:0000256" key="5">
    <source>
        <dbReference type="ARBA" id="ARBA00022801"/>
    </source>
</evidence>
<dbReference type="Proteomes" id="UP000676428">
    <property type="component" value="Chromosome"/>
</dbReference>
<comment type="subcellular location">
    <subcellularLocation>
        <location evidence="6">Membrane</location>
        <topology evidence="6">Multi-pass membrane protein</topology>
    </subcellularLocation>
</comment>
<accession>A0ABX8DGB8</accession>
<dbReference type="Pfam" id="PF10502">
    <property type="entry name" value="Peptidase_S26"/>
    <property type="match status" value="1"/>
</dbReference>
<evidence type="ECO:0000256" key="6">
    <source>
        <dbReference type="RuleBase" id="RU362042"/>
    </source>
</evidence>
<comment type="catalytic activity">
    <reaction evidence="1 6">
        <text>Cleavage of hydrophobic, N-terminal signal or leader sequences from secreted and periplasmic proteins.</text>
        <dbReference type="EC" id="3.4.21.89"/>
    </reaction>
</comment>
<reference evidence="8 9" key="1">
    <citation type="journal article" date="2012" name="Int. J. Syst. Evol. Microbiol.">
        <title>Shewanella dokdonensis sp. nov., isolated from seawater.</title>
        <authorList>
            <person name="Sung H.R."/>
            <person name="Yoon J.H."/>
            <person name="Ghim S.Y."/>
        </authorList>
    </citation>
    <scope>NUCLEOTIDE SEQUENCE [LARGE SCALE GENOMIC DNA]</scope>
    <source>
        <strain evidence="8 9">DSM 23626</strain>
    </source>
</reference>
<evidence type="ECO:0000256" key="4">
    <source>
        <dbReference type="ARBA" id="ARBA00019232"/>
    </source>
</evidence>
<dbReference type="InterPro" id="IPR019533">
    <property type="entry name" value="Peptidase_S26"/>
</dbReference>
<dbReference type="EMBL" id="CP074572">
    <property type="protein sequence ID" value="QVK23755.1"/>
    <property type="molecule type" value="Genomic_DNA"/>
</dbReference>